<gene>
    <name evidence="1" type="ORF">D5F11_021530</name>
</gene>
<evidence type="ECO:0000313" key="2">
    <source>
        <dbReference type="Proteomes" id="UP000287296"/>
    </source>
</evidence>
<reference evidence="1 2" key="1">
    <citation type="submission" date="2018-12" db="EMBL/GenBank/DDBJ databases">
        <authorList>
            <person name="Sun L."/>
            <person name="Chen Z."/>
        </authorList>
    </citation>
    <scope>NUCLEOTIDE SEQUENCE [LARGE SCALE GENOMIC DNA]</scope>
    <source>
        <strain evidence="1 2">LMG 29736</strain>
    </source>
</reference>
<dbReference type="Proteomes" id="UP000287296">
    <property type="component" value="Unassembled WGS sequence"/>
</dbReference>
<dbReference type="EMBL" id="QYTW02000030">
    <property type="protein sequence ID" value="RST57644.1"/>
    <property type="molecule type" value="Genomic_DNA"/>
</dbReference>
<dbReference type="RefSeq" id="WP_120118294.1">
    <property type="nucleotide sequence ID" value="NZ_QYTW02000030.1"/>
</dbReference>
<accession>A0A429X2E1</accession>
<name>A0A429X2E1_SIMTE</name>
<dbReference type="OrthoDB" id="9909777at2"/>
<sequence>MVSVHVMFNGASMYYEFENDIEGFMKRWNNHMPAVGFFTGEDKDGKKVIINPSNCGTIEIREING</sequence>
<organism evidence="1 2">
    <name type="scientific">Siminovitchia terrae</name>
    <name type="common">Bacillus terrae</name>
    <dbReference type="NCBI Taxonomy" id="1914933"/>
    <lineage>
        <taxon>Bacteria</taxon>
        <taxon>Bacillati</taxon>
        <taxon>Bacillota</taxon>
        <taxon>Bacilli</taxon>
        <taxon>Bacillales</taxon>
        <taxon>Bacillaceae</taxon>
        <taxon>Siminovitchia</taxon>
    </lineage>
</organism>
<proteinExistence type="predicted"/>
<dbReference type="AlphaFoldDB" id="A0A429X2E1"/>
<comment type="caution">
    <text evidence="1">The sequence shown here is derived from an EMBL/GenBank/DDBJ whole genome shotgun (WGS) entry which is preliminary data.</text>
</comment>
<protein>
    <submittedName>
        <fullName evidence="1">Uncharacterized protein</fullName>
    </submittedName>
</protein>
<evidence type="ECO:0000313" key="1">
    <source>
        <dbReference type="EMBL" id="RST57644.1"/>
    </source>
</evidence>